<name>A0A8S5SI99_9VIRU</name>
<evidence type="ECO:0000313" key="2">
    <source>
        <dbReference type="EMBL" id="DAF50563.1"/>
    </source>
</evidence>
<organism evidence="2">
    <name type="scientific">Phage sp. ctqZP6</name>
    <dbReference type="NCBI Taxonomy" id="2828010"/>
    <lineage>
        <taxon>Viruses</taxon>
    </lineage>
</organism>
<feature type="region of interest" description="Disordered" evidence="1">
    <location>
        <begin position="193"/>
        <end position="214"/>
    </location>
</feature>
<accession>A0A8S5SI99</accession>
<sequence>MLKDRKFEIGNFVRLASAGMEVAEFVDVRDAIIKRYKEVYGSDIDLSTASADGVFVNDMALIINNILQVMKSLYSNLDVDTASGVYLDALCRLANVNRMGATKSTASIIVTSLLTTGDPVTFGDIDENGNVTNQITFVDKSGTEWVSDVSVTLGPGESAEVKVTCTEPGPVDAPAGWIAQTLLVMNLKVEQTENAVRGSNEESDTELRQRRAQSSGANGVSVLESLVGALLEVTGIDDVSIYNNNTLVNATAKDGTVIAPHNMYIIIRQQKGLNISDATIGDLIYMKLTPGIKTTASTAAATNGIAKQYEFIPQMLGVTINYLNQFVYWKKAVAIKPTITAKIKPTQYFTENEFATIAQEVYNYANNIKLGNSIDADQIFIAILEADPEFKGQRTYTVSASNVSVASTDNPDTYYEYSTFSFNKETDGTYTLTIQ</sequence>
<dbReference type="EMBL" id="BK032598">
    <property type="protein sequence ID" value="DAF50563.1"/>
    <property type="molecule type" value="Genomic_DNA"/>
</dbReference>
<proteinExistence type="predicted"/>
<protein>
    <submittedName>
        <fullName evidence="2">Baseplate wedge protein</fullName>
    </submittedName>
</protein>
<evidence type="ECO:0000256" key="1">
    <source>
        <dbReference type="SAM" id="MobiDB-lite"/>
    </source>
</evidence>
<reference evidence="2" key="1">
    <citation type="journal article" date="2021" name="Proc. Natl. Acad. Sci. U.S.A.">
        <title>A Catalog of Tens of Thousands of Viruses from Human Metagenomes Reveals Hidden Associations with Chronic Diseases.</title>
        <authorList>
            <person name="Tisza M.J."/>
            <person name="Buck C.B."/>
        </authorList>
    </citation>
    <scope>NUCLEOTIDE SEQUENCE</scope>
    <source>
        <strain evidence="2">CtqZP6</strain>
    </source>
</reference>